<feature type="region of interest" description="Disordered" evidence="1">
    <location>
        <begin position="40"/>
        <end position="76"/>
    </location>
</feature>
<organism evidence="2 3">
    <name type="scientific">Fusarium sporotrichioides</name>
    <dbReference type="NCBI Taxonomy" id="5514"/>
    <lineage>
        <taxon>Eukaryota</taxon>
        <taxon>Fungi</taxon>
        <taxon>Dikarya</taxon>
        <taxon>Ascomycota</taxon>
        <taxon>Pezizomycotina</taxon>
        <taxon>Sordariomycetes</taxon>
        <taxon>Hypocreomycetidae</taxon>
        <taxon>Hypocreales</taxon>
        <taxon>Nectriaceae</taxon>
        <taxon>Fusarium</taxon>
    </lineage>
</organism>
<comment type="caution">
    <text evidence="2">The sequence shown here is derived from an EMBL/GenBank/DDBJ whole genome shotgun (WGS) entry which is preliminary data.</text>
</comment>
<keyword evidence="3" id="KW-1185">Reference proteome</keyword>
<dbReference type="EMBL" id="PXOF01000049">
    <property type="protein sequence ID" value="RGP70784.1"/>
    <property type="molecule type" value="Genomic_DNA"/>
</dbReference>
<name>A0A395SED9_FUSSP</name>
<reference evidence="2 3" key="1">
    <citation type="journal article" date="2018" name="PLoS Pathog.">
        <title>Evolution of structural diversity of trichothecenes, a family of toxins produced by plant pathogenic and entomopathogenic fungi.</title>
        <authorList>
            <person name="Proctor R.H."/>
            <person name="McCormick S.P."/>
            <person name="Kim H.S."/>
            <person name="Cardoza R.E."/>
            <person name="Stanley A.M."/>
            <person name="Lindo L."/>
            <person name="Kelly A."/>
            <person name="Brown D.W."/>
            <person name="Lee T."/>
            <person name="Vaughan M.M."/>
            <person name="Alexander N.J."/>
            <person name="Busman M."/>
            <person name="Gutierrez S."/>
        </authorList>
    </citation>
    <scope>NUCLEOTIDE SEQUENCE [LARGE SCALE GENOMIC DNA]</scope>
    <source>
        <strain evidence="2 3">NRRL 3299</strain>
    </source>
</reference>
<accession>A0A395SED9</accession>
<evidence type="ECO:0000256" key="1">
    <source>
        <dbReference type="SAM" id="MobiDB-lite"/>
    </source>
</evidence>
<protein>
    <submittedName>
        <fullName evidence="2">Uncharacterized protein</fullName>
    </submittedName>
</protein>
<dbReference type="Proteomes" id="UP000266152">
    <property type="component" value="Unassembled WGS sequence"/>
</dbReference>
<sequence>MLLSIQLVFELKGGYKVTQTERTDHHLLIDKEVGNFVPTRTSNLAPCPDGSSPTKTKHPITQDRNPEIRPKPSRQPYLAYGSDIAKSELYSCIIRVLHDSVVKKL</sequence>
<gene>
    <name evidence="2" type="ORF">FSPOR_3804</name>
</gene>
<dbReference type="AlphaFoldDB" id="A0A395SED9"/>
<feature type="compositionally biased region" description="Basic and acidic residues" evidence="1">
    <location>
        <begin position="60"/>
        <end position="70"/>
    </location>
</feature>
<evidence type="ECO:0000313" key="2">
    <source>
        <dbReference type="EMBL" id="RGP70784.1"/>
    </source>
</evidence>
<proteinExistence type="predicted"/>
<evidence type="ECO:0000313" key="3">
    <source>
        <dbReference type="Proteomes" id="UP000266152"/>
    </source>
</evidence>